<feature type="domain" description="DUF4143" evidence="2">
    <location>
        <begin position="220"/>
        <end position="364"/>
    </location>
</feature>
<gene>
    <name evidence="3" type="ORF">SAMN04488024_10731</name>
</gene>
<reference evidence="4" key="1">
    <citation type="submission" date="2016-10" db="EMBL/GenBank/DDBJ databases">
        <authorList>
            <person name="Varghese N."/>
            <person name="Submissions S."/>
        </authorList>
    </citation>
    <scope>NUCLEOTIDE SEQUENCE [LARGE SCALE GENOMIC DNA]</scope>
    <source>
        <strain evidence="4">DSM 18609</strain>
    </source>
</reference>
<dbReference type="AlphaFoldDB" id="A0A1G6WKB9"/>
<organism evidence="3 4">
    <name type="scientific">Pedobacter soli</name>
    <dbReference type="NCBI Taxonomy" id="390242"/>
    <lineage>
        <taxon>Bacteria</taxon>
        <taxon>Pseudomonadati</taxon>
        <taxon>Bacteroidota</taxon>
        <taxon>Sphingobacteriia</taxon>
        <taxon>Sphingobacteriales</taxon>
        <taxon>Sphingobacteriaceae</taxon>
        <taxon>Pedobacter</taxon>
    </lineage>
</organism>
<evidence type="ECO:0000259" key="1">
    <source>
        <dbReference type="Pfam" id="PF13173"/>
    </source>
</evidence>
<keyword evidence="4" id="KW-1185">Reference proteome</keyword>
<dbReference type="EMBL" id="FMZH01000007">
    <property type="protein sequence ID" value="SDD65667.1"/>
    <property type="molecule type" value="Genomic_DNA"/>
</dbReference>
<dbReference type="InterPro" id="IPR025420">
    <property type="entry name" value="DUF4143"/>
</dbReference>
<evidence type="ECO:0000313" key="4">
    <source>
        <dbReference type="Proteomes" id="UP000199455"/>
    </source>
</evidence>
<proteinExistence type="predicted"/>
<sequence>MFIKQNYCSFVSNTFFFMILQNILDQIIQAQRLNIANKDTGLKRDALPLLPNLASHALIVSGIRRCGKSTLLFQLLSSKYPGALYLNFEDPRLYEFENKDFLRLDELIREQKLSVLMFDEIQIIPEWERYVRQKLDEGYKIVVTGSNASLLSRELGTKLTGRHITKELFPFSYHEFISHQKLKPSAESLINYLTIGGFPEYIKERTDDILNHLFEDILIRDIAVRYSIKDIRTLRRLAQYLISNVGKPVSGNKLKNIFEVGATSTVLEYLSHMEYSYLLHFVPKFSYSLKKQIANPRKVYAIDTGLVNVNSGSFTEDNGRKFENLIFLHLRRTYKEIYYFSEKGECDFITFKNGAFHQAIQVCYELNPDNLDRELNGMIEALELFNIEEGTLVTISQKDQFEKNGKVIHVIPAHEYLLR</sequence>
<protein>
    <recommendedName>
        <fullName evidence="5">AAA+ ATPase domain-containing protein</fullName>
    </recommendedName>
</protein>
<dbReference type="Pfam" id="PF13635">
    <property type="entry name" value="DUF4143"/>
    <property type="match status" value="1"/>
</dbReference>
<dbReference type="STRING" id="390242.SAMN04488024_10731"/>
<dbReference type="InterPro" id="IPR041682">
    <property type="entry name" value="AAA_14"/>
</dbReference>
<dbReference type="InterPro" id="IPR027417">
    <property type="entry name" value="P-loop_NTPase"/>
</dbReference>
<dbReference type="PANTHER" id="PTHR33295:SF8">
    <property type="entry name" value="AAA+ ATPASE DOMAIN-CONTAINING PROTEIN"/>
    <property type="match status" value="1"/>
</dbReference>
<dbReference type="Proteomes" id="UP000199455">
    <property type="component" value="Unassembled WGS sequence"/>
</dbReference>
<dbReference type="SUPFAM" id="SSF52540">
    <property type="entry name" value="P-loop containing nucleoside triphosphate hydrolases"/>
    <property type="match status" value="1"/>
</dbReference>
<dbReference type="Pfam" id="PF13173">
    <property type="entry name" value="AAA_14"/>
    <property type="match status" value="1"/>
</dbReference>
<dbReference type="PANTHER" id="PTHR33295">
    <property type="entry name" value="ATPASE"/>
    <property type="match status" value="1"/>
</dbReference>
<accession>A0A1G6WKB9</accession>
<evidence type="ECO:0000259" key="2">
    <source>
        <dbReference type="Pfam" id="PF13635"/>
    </source>
</evidence>
<evidence type="ECO:0000313" key="3">
    <source>
        <dbReference type="EMBL" id="SDD65667.1"/>
    </source>
</evidence>
<feature type="domain" description="AAA" evidence="1">
    <location>
        <begin position="56"/>
        <end position="176"/>
    </location>
</feature>
<evidence type="ECO:0008006" key="5">
    <source>
        <dbReference type="Google" id="ProtNLM"/>
    </source>
</evidence>
<name>A0A1G6WKB9_9SPHI</name>